<keyword evidence="4" id="KW-0274">FAD</keyword>
<evidence type="ECO:0000256" key="4">
    <source>
        <dbReference type="ARBA" id="ARBA00022827"/>
    </source>
</evidence>
<dbReference type="GO" id="GO:0071949">
    <property type="term" value="F:FAD binding"/>
    <property type="evidence" value="ECO:0007669"/>
    <property type="project" value="InterPro"/>
</dbReference>
<dbReference type="SUPFAM" id="SSF55103">
    <property type="entry name" value="FAD-linked oxidases, C-terminal domain"/>
    <property type="match status" value="1"/>
</dbReference>
<dbReference type="Proteomes" id="UP000184363">
    <property type="component" value="Unassembled WGS sequence"/>
</dbReference>
<dbReference type="Gene3D" id="3.30.43.10">
    <property type="entry name" value="Uridine Diphospho-n-acetylenolpyruvylglucosamine Reductase, domain 2"/>
    <property type="match status" value="1"/>
</dbReference>
<dbReference type="OrthoDB" id="9775082at2"/>
<dbReference type="InterPro" id="IPR016169">
    <property type="entry name" value="FAD-bd_PCMH_sub2"/>
</dbReference>
<gene>
    <name evidence="7" type="ORF">SAMN05443637_10959</name>
</gene>
<protein>
    <submittedName>
        <fullName evidence="7">FAD/FMN-containing dehydrogenase</fullName>
    </submittedName>
</protein>
<evidence type="ECO:0000313" key="7">
    <source>
        <dbReference type="EMBL" id="SHK62700.1"/>
    </source>
</evidence>
<comment type="cofactor">
    <cofactor evidence="1">
        <name>FAD</name>
        <dbReference type="ChEBI" id="CHEBI:57692"/>
    </cofactor>
</comment>
<feature type="domain" description="FAD-binding PCMH-type" evidence="6">
    <location>
        <begin position="38"/>
        <end position="208"/>
    </location>
</feature>
<reference evidence="7 8" key="1">
    <citation type="submission" date="2016-11" db="EMBL/GenBank/DDBJ databases">
        <authorList>
            <person name="Jaros S."/>
            <person name="Januszkiewicz K."/>
            <person name="Wedrychowicz H."/>
        </authorList>
    </citation>
    <scope>NUCLEOTIDE SEQUENCE [LARGE SCALE GENOMIC DNA]</scope>
    <source>
        <strain evidence="7 8">DSM 43832</strain>
    </source>
</reference>
<dbReference type="Pfam" id="PF01565">
    <property type="entry name" value="FAD_binding_4"/>
    <property type="match status" value="1"/>
</dbReference>
<dbReference type="InterPro" id="IPR036318">
    <property type="entry name" value="FAD-bd_PCMH-like_sf"/>
</dbReference>
<keyword evidence="5" id="KW-0560">Oxidoreductase</keyword>
<evidence type="ECO:0000256" key="3">
    <source>
        <dbReference type="ARBA" id="ARBA00022630"/>
    </source>
</evidence>
<keyword evidence="8" id="KW-1185">Reference proteome</keyword>
<dbReference type="EMBL" id="FRAP01000009">
    <property type="protein sequence ID" value="SHK62700.1"/>
    <property type="molecule type" value="Genomic_DNA"/>
</dbReference>
<proteinExistence type="inferred from homology"/>
<evidence type="ECO:0000256" key="1">
    <source>
        <dbReference type="ARBA" id="ARBA00001974"/>
    </source>
</evidence>
<keyword evidence="3" id="KW-0285">Flavoprotein</keyword>
<dbReference type="PANTHER" id="PTHR42973">
    <property type="entry name" value="BINDING OXIDOREDUCTASE, PUTATIVE (AFU_ORTHOLOGUE AFUA_1G17690)-RELATED"/>
    <property type="match status" value="1"/>
</dbReference>
<dbReference type="InterPro" id="IPR006094">
    <property type="entry name" value="Oxid_FAD_bind_N"/>
</dbReference>
<evidence type="ECO:0000256" key="2">
    <source>
        <dbReference type="ARBA" id="ARBA00005466"/>
    </source>
</evidence>
<dbReference type="InterPro" id="IPR016166">
    <property type="entry name" value="FAD-bd_PCMH"/>
</dbReference>
<sequence>MSTAVGTVPELRAAMRGEVVVPGDPGYDEARKVWNADIDRSPAVIARCATTDDVATAVAFGQLAGLEIAVRSGAHNVAGRCTCDDGVMIDLSGMRTVQVDPETRRARVQAGALLGDLDAATQEHGLAVPLGAISHTGVGGLTLGGGMGWLTRRFGLAIDNLESAEIVVADGRVLRASRAEHPDLFWAIRGGGGNFGVVTEFEFRLHEVGPMIDFGLFFWPVEQGVEALRLMRDVVGGLPRTLNAFIAFTNAPPAPFVPQEHHMRPGYALVLAGFGDSAEHARVAGRLRAALPPLFDFCTPLPYTELQKVFDEGTAWGYHAYEKTIEIDDFTDPVIDVLVERLPQKASPLTVLIAYRLDAAYTEVGEDETAFGGRREPRCELFLFPICPDPDTLVADRAWARGLWDALRPLSRSIGGYVNSMSGDVEEERVLAAYGREKLDRLAQIKAVYDPGNVFRNNVNIKPV</sequence>
<dbReference type="InterPro" id="IPR012951">
    <property type="entry name" value="BBE"/>
</dbReference>
<evidence type="ECO:0000259" key="6">
    <source>
        <dbReference type="PROSITE" id="PS51387"/>
    </source>
</evidence>
<dbReference type="Gene3D" id="3.30.465.10">
    <property type="match status" value="1"/>
</dbReference>
<dbReference type="STRING" id="1848.SAMN05443637_10959"/>
<name>A0A1M6U0M7_PSETH</name>
<dbReference type="InterPro" id="IPR050416">
    <property type="entry name" value="FAD-linked_Oxidoreductase"/>
</dbReference>
<dbReference type="PROSITE" id="PS51387">
    <property type="entry name" value="FAD_PCMH"/>
    <property type="match status" value="1"/>
</dbReference>
<dbReference type="SUPFAM" id="SSF56176">
    <property type="entry name" value="FAD-binding/transporter-associated domain-like"/>
    <property type="match status" value="1"/>
</dbReference>
<dbReference type="InterPro" id="IPR016167">
    <property type="entry name" value="FAD-bd_PCMH_sub1"/>
</dbReference>
<dbReference type="PANTHER" id="PTHR42973:SF39">
    <property type="entry name" value="FAD-BINDING PCMH-TYPE DOMAIN-CONTAINING PROTEIN"/>
    <property type="match status" value="1"/>
</dbReference>
<dbReference type="Gene3D" id="3.40.462.20">
    <property type="match status" value="1"/>
</dbReference>
<dbReference type="AlphaFoldDB" id="A0A1M6U0M7"/>
<comment type="similarity">
    <text evidence="2">Belongs to the oxygen-dependent FAD-linked oxidoreductase family.</text>
</comment>
<dbReference type="InterPro" id="IPR016164">
    <property type="entry name" value="FAD-linked_Oxase-like_C"/>
</dbReference>
<organism evidence="7 8">
    <name type="scientific">Pseudonocardia thermophila</name>
    <dbReference type="NCBI Taxonomy" id="1848"/>
    <lineage>
        <taxon>Bacteria</taxon>
        <taxon>Bacillati</taxon>
        <taxon>Actinomycetota</taxon>
        <taxon>Actinomycetes</taxon>
        <taxon>Pseudonocardiales</taxon>
        <taxon>Pseudonocardiaceae</taxon>
        <taxon>Pseudonocardia</taxon>
    </lineage>
</organism>
<dbReference type="RefSeq" id="WP_073457380.1">
    <property type="nucleotide sequence ID" value="NZ_FRAP01000009.1"/>
</dbReference>
<dbReference type="GO" id="GO:0016491">
    <property type="term" value="F:oxidoreductase activity"/>
    <property type="evidence" value="ECO:0007669"/>
    <property type="project" value="UniProtKB-KW"/>
</dbReference>
<evidence type="ECO:0000256" key="5">
    <source>
        <dbReference type="ARBA" id="ARBA00023002"/>
    </source>
</evidence>
<accession>A0A1M6U0M7</accession>
<dbReference type="Pfam" id="PF08031">
    <property type="entry name" value="BBE"/>
    <property type="match status" value="1"/>
</dbReference>
<evidence type="ECO:0000313" key="8">
    <source>
        <dbReference type="Proteomes" id="UP000184363"/>
    </source>
</evidence>